<reference evidence="2 3" key="1">
    <citation type="submission" date="2016-11" db="EMBL/GenBank/DDBJ databases">
        <authorList>
            <person name="Jaros S."/>
            <person name="Januszkiewicz K."/>
            <person name="Wedrychowicz H."/>
        </authorList>
    </citation>
    <scope>NUCLEOTIDE SEQUENCE [LARGE SCALE GENOMIC DNA]</scope>
    <source>
        <strain evidence="2 3">DSM 16010</strain>
    </source>
</reference>
<dbReference type="InterPro" id="IPR017946">
    <property type="entry name" value="PLC-like_Pdiesterase_TIM-brl"/>
</dbReference>
<protein>
    <submittedName>
        <fullName evidence="2">Glycerophosphoryl diester phosphodiesterase</fullName>
    </submittedName>
</protein>
<dbReference type="GO" id="GO:0006629">
    <property type="term" value="P:lipid metabolic process"/>
    <property type="evidence" value="ECO:0007669"/>
    <property type="project" value="InterPro"/>
</dbReference>
<proteinExistence type="predicted"/>
<dbReference type="AlphaFoldDB" id="A0A1M7H4Z3"/>
<name>A0A1M7H4Z3_9BACL</name>
<evidence type="ECO:0000313" key="3">
    <source>
        <dbReference type="Proteomes" id="UP000184206"/>
    </source>
</evidence>
<evidence type="ECO:0000259" key="1">
    <source>
        <dbReference type="PROSITE" id="PS51704"/>
    </source>
</evidence>
<evidence type="ECO:0000313" key="2">
    <source>
        <dbReference type="EMBL" id="SHM23590.1"/>
    </source>
</evidence>
<keyword evidence="3" id="KW-1185">Reference proteome</keyword>
<sequence>MMSKTKIIGHRGAKGHYPENTMLGFTKAVEMGADGIEFDVHMSNDKKLVVMHDESLDRTTTDRGIIKDWKIFDLKKVKTGIKFRNMSKYNHTWHRERVPELFEVLALFAKENTVLNVELKTDVYEYEGIEREVHHTVATRGMLDRVVFSSFNLATLDRLKKHDPNVRIAYLVNELPEDYEQMMEAHDFEAYHLRVDSALENMEALKKNGIFFRIWTVNEREHMEQFIDAGVRAIITDYPDLALGLRDS</sequence>
<dbReference type="EMBL" id="FRCF01000007">
    <property type="protein sequence ID" value="SHM23590.1"/>
    <property type="molecule type" value="Genomic_DNA"/>
</dbReference>
<dbReference type="Proteomes" id="UP000184206">
    <property type="component" value="Unassembled WGS sequence"/>
</dbReference>
<feature type="domain" description="GP-PDE" evidence="1">
    <location>
        <begin position="5"/>
        <end position="246"/>
    </location>
</feature>
<dbReference type="Pfam" id="PF03009">
    <property type="entry name" value="GDPD"/>
    <property type="match status" value="1"/>
</dbReference>
<dbReference type="STRING" id="1123231.SAMN02745189_01793"/>
<organism evidence="2 3">
    <name type="scientific">Lacicoccus alkaliphilus DSM 16010</name>
    <dbReference type="NCBI Taxonomy" id="1123231"/>
    <lineage>
        <taxon>Bacteria</taxon>
        <taxon>Bacillati</taxon>
        <taxon>Bacillota</taxon>
        <taxon>Bacilli</taxon>
        <taxon>Bacillales</taxon>
        <taxon>Salinicoccaceae</taxon>
        <taxon>Lacicoccus</taxon>
    </lineage>
</organism>
<gene>
    <name evidence="2" type="ORF">SAMN02745189_01793</name>
</gene>
<dbReference type="Gene3D" id="3.20.20.190">
    <property type="entry name" value="Phosphatidylinositol (PI) phosphodiesterase"/>
    <property type="match status" value="1"/>
</dbReference>
<dbReference type="InterPro" id="IPR030395">
    <property type="entry name" value="GP_PDE_dom"/>
</dbReference>
<dbReference type="PANTHER" id="PTHR46211:SF1">
    <property type="entry name" value="GLYCEROPHOSPHODIESTER PHOSPHODIESTERASE, CYTOPLASMIC"/>
    <property type="match status" value="1"/>
</dbReference>
<accession>A0A1M7H4Z3</accession>
<dbReference type="CDD" id="cd08563">
    <property type="entry name" value="GDPD_TtGDE_like"/>
    <property type="match status" value="1"/>
</dbReference>
<dbReference type="SUPFAM" id="SSF51695">
    <property type="entry name" value="PLC-like phosphodiesterases"/>
    <property type="match status" value="1"/>
</dbReference>
<dbReference type="PROSITE" id="PS51704">
    <property type="entry name" value="GP_PDE"/>
    <property type="match status" value="1"/>
</dbReference>
<dbReference type="PANTHER" id="PTHR46211">
    <property type="entry name" value="GLYCEROPHOSPHORYL DIESTER PHOSPHODIESTERASE"/>
    <property type="match status" value="1"/>
</dbReference>
<dbReference type="GO" id="GO:0008081">
    <property type="term" value="F:phosphoric diester hydrolase activity"/>
    <property type="evidence" value="ECO:0007669"/>
    <property type="project" value="InterPro"/>
</dbReference>